<comment type="caution">
    <text evidence="3">The sequence shown here is derived from an EMBL/GenBank/DDBJ whole genome shotgun (WGS) entry which is preliminary data.</text>
</comment>
<keyword evidence="4" id="KW-1185">Reference proteome</keyword>
<reference evidence="3 4" key="1">
    <citation type="submission" date="2024-01" db="EMBL/GenBank/DDBJ databases">
        <title>The genomes of 5 underutilized Papilionoideae crops provide insights into root nodulation and disease resistanc.</title>
        <authorList>
            <person name="Jiang F."/>
        </authorList>
    </citation>
    <scope>NUCLEOTIDE SEQUENCE [LARGE SCALE GENOMIC DNA]</scope>
    <source>
        <strain evidence="3">LVBAO_FW01</strain>
        <tissue evidence="3">Leaves</tissue>
    </source>
</reference>
<dbReference type="Proteomes" id="UP001367508">
    <property type="component" value="Unassembled WGS sequence"/>
</dbReference>
<dbReference type="InterPro" id="IPR038324">
    <property type="entry name" value="Rpb4/RPC9_sf"/>
</dbReference>
<dbReference type="GO" id="GO:0005737">
    <property type="term" value="C:cytoplasm"/>
    <property type="evidence" value="ECO:0007669"/>
    <property type="project" value="TreeGrafter"/>
</dbReference>
<feature type="region of interest" description="Disordered" evidence="1">
    <location>
        <begin position="23"/>
        <end position="101"/>
    </location>
</feature>
<dbReference type="GO" id="GO:0000166">
    <property type="term" value="F:nucleotide binding"/>
    <property type="evidence" value="ECO:0007669"/>
    <property type="project" value="InterPro"/>
</dbReference>
<feature type="compositionally biased region" description="Acidic residues" evidence="1">
    <location>
        <begin position="250"/>
        <end position="269"/>
    </location>
</feature>
<sequence>MFLFLFKPTHVQQKLNQVLTMSEKGGKGGSLLSKGGSLKGKDDSAAKSTKGRRVQFSQEGLFESGISSLPKSGGKGGKGDKVANGGKSSLSKDQQPSEPRIDQKLPENIKCLMDCEAADVLQGINEQMVMLSRDPSIKIPECFDKGLRPLAKCGFTDSEICVIGNVCPETVDEVFALLPSLKGLVYAKISWNTCLRVGTGLATDVMSSEVLVTELLFALICSEDLWKPFRLHHQCSQNIHNFKMGRREDNDDDGVDTDEEELELEEEEEESAKAEKWKKHYSSRHRILLVGEGDFSFSLSLARAFGSAHNLVATSLDSQDSIGKKYSNGLSNVMELEERGCLVLYGVDAKNMSQHFFLKTQKFDRIVYNFPHVGFIYPENSYSQIKLNKRLLKGFLGNAKVLLKKEGGEIHVTHKEGDPYNKWDLVKKAEKRGLAVQQVVPFLKEDYPGYDNKRAHGKLSDASFPVGESNTYKFKVQTSLQHS</sequence>
<evidence type="ECO:0000313" key="3">
    <source>
        <dbReference type="EMBL" id="KAK7331176.1"/>
    </source>
</evidence>
<feature type="region of interest" description="Disordered" evidence="1">
    <location>
        <begin position="246"/>
        <end position="269"/>
    </location>
</feature>
<accession>A0AAN9QDF5</accession>
<organism evidence="3 4">
    <name type="scientific">Canavalia gladiata</name>
    <name type="common">Sword bean</name>
    <name type="synonym">Dolichos gladiatus</name>
    <dbReference type="NCBI Taxonomy" id="3824"/>
    <lineage>
        <taxon>Eukaryota</taxon>
        <taxon>Viridiplantae</taxon>
        <taxon>Streptophyta</taxon>
        <taxon>Embryophyta</taxon>
        <taxon>Tracheophyta</taxon>
        <taxon>Spermatophyta</taxon>
        <taxon>Magnoliopsida</taxon>
        <taxon>eudicotyledons</taxon>
        <taxon>Gunneridae</taxon>
        <taxon>Pentapetalae</taxon>
        <taxon>rosids</taxon>
        <taxon>fabids</taxon>
        <taxon>Fabales</taxon>
        <taxon>Fabaceae</taxon>
        <taxon>Papilionoideae</taxon>
        <taxon>50 kb inversion clade</taxon>
        <taxon>NPAAA clade</taxon>
        <taxon>indigoferoid/millettioid clade</taxon>
        <taxon>Phaseoleae</taxon>
        <taxon>Canavalia</taxon>
    </lineage>
</organism>
<dbReference type="PANTHER" id="PTHR11538">
    <property type="entry name" value="PHENYLALANYL-TRNA SYNTHETASE"/>
    <property type="match status" value="1"/>
</dbReference>
<dbReference type="InterPro" id="IPR019446">
    <property type="entry name" value="BMT5-like"/>
</dbReference>
<dbReference type="GO" id="GO:0070475">
    <property type="term" value="P:rRNA base methylation"/>
    <property type="evidence" value="ECO:0007669"/>
    <property type="project" value="InterPro"/>
</dbReference>
<dbReference type="Pfam" id="PF10354">
    <property type="entry name" value="BMT5-like"/>
    <property type="match status" value="1"/>
</dbReference>
<feature type="compositionally biased region" description="Polar residues" evidence="1">
    <location>
        <begin position="88"/>
        <end position="97"/>
    </location>
</feature>
<dbReference type="SUPFAM" id="SSF47819">
    <property type="entry name" value="HRDC-like"/>
    <property type="match status" value="1"/>
</dbReference>
<dbReference type="EMBL" id="JAYMYQ010000005">
    <property type="protein sequence ID" value="KAK7331176.1"/>
    <property type="molecule type" value="Genomic_DNA"/>
</dbReference>
<dbReference type="PANTHER" id="PTHR11538:SF63">
    <property type="entry name" value="25S RRNA (URIDINE-N(3))-METHYLTRANSFERASE BMT5-LIKE DOMAIN-CONTAINING PROTEIN"/>
    <property type="match status" value="1"/>
</dbReference>
<gene>
    <name evidence="3" type="ORF">VNO77_25394</name>
</gene>
<dbReference type="InterPro" id="IPR010997">
    <property type="entry name" value="HRDC-like_sf"/>
</dbReference>
<protein>
    <recommendedName>
        <fullName evidence="2">25S rRNA (uridine-N(3))-methyltransferase BMT5-like domain-containing protein</fullName>
    </recommendedName>
</protein>
<dbReference type="Gene3D" id="1.20.1250.40">
    <property type="match status" value="1"/>
</dbReference>
<dbReference type="GO" id="GO:0070042">
    <property type="term" value="F:rRNA (uridine-N3-)-methyltransferase activity"/>
    <property type="evidence" value="ECO:0007669"/>
    <property type="project" value="InterPro"/>
</dbReference>
<evidence type="ECO:0000313" key="4">
    <source>
        <dbReference type="Proteomes" id="UP001367508"/>
    </source>
</evidence>
<proteinExistence type="predicted"/>
<dbReference type="AlphaFoldDB" id="A0AAN9QDF5"/>
<name>A0AAN9QDF5_CANGL</name>
<feature type="domain" description="25S rRNA (uridine-N(3))-methyltransferase BMT5-like" evidence="2">
    <location>
        <begin position="288"/>
        <end position="454"/>
    </location>
</feature>
<evidence type="ECO:0000259" key="2">
    <source>
        <dbReference type="Pfam" id="PF10354"/>
    </source>
</evidence>
<evidence type="ECO:0000256" key="1">
    <source>
        <dbReference type="SAM" id="MobiDB-lite"/>
    </source>
</evidence>